<name>A0A0A9BXQ8_ARUDO</name>
<feature type="compositionally biased region" description="Polar residues" evidence="1">
    <location>
        <begin position="16"/>
        <end position="26"/>
    </location>
</feature>
<organism evidence="2">
    <name type="scientific">Arundo donax</name>
    <name type="common">Giant reed</name>
    <name type="synonym">Donax arundinaceus</name>
    <dbReference type="NCBI Taxonomy" id="35708"/>
    <lineage>
        <taxon>Eukaryota</taxon>
        <taxon>Viridiplantae</taxon>
        <taxon>Streptophyta</taxon>
        <taxon>Embryophyta</taxon>
        <taxon>Tracheophyta</taxon>
        <taxon>Spermatophyta</taxon>
        <taxon>Magnoliopsida</taxon>
        <taxon>Liliopsida</taxon>
        <taxon>Poales</taxon>
        <taxon>Poaceae</taxon>
        <taxon>PACMAD clade</taxon>
        <taxon>Arundinoideae</taxon>
        <taxon>Arundineae</taxon>
        <taxon>Arundo</taxon>
    </lineage>
</organism>
<sequence>MNLHQCITNHKDSGSLAATASNRGYN</sequence>
<accession>A0A0A9BXQ8</accession>
<dbReference type="AlphaFoldDB" id="A0A0A9BXQ8"/>
<evidence type="ECO:0000256" key="1">
    <source>
        <dbReference type="SAM" id="MobiDB-lite"/>
    </source>
</evidence>
<reference evidence="2" key="2">
    <citation type="journal article" date="2015" name="Data Brief">
        <title>Shoot transcriptome of the giant reed, Arundo donax.</title>
        <authorList>
            <person name="Barrero R.A."/>
            <person name="Guerrero F.D."/>
            <person name="Moolhuijzen P."/>
            <person name="Goolsby J.A."/>
            <person name="Tidwell J."/>
            <person name="Bellgard S.E."/>
            <person name="Bellgard M.I."/>
        </authorList>
    </citation>
    <scope>NUCLEOTIDE SEQUENCE</scope>
    <source>
        <tissue evidence="2">Shoot tissue taken approximately 20 cm above the soil surface</tissue>
    </source>
</reference>
<protein>
    <submittedName>
        <fullName evidence="2">Uncharacterized protein</fullName>
    </submittedName>
</protein>
<reference evidence="2" key="1">
    <citation type="submission" date="2014-09" db="EMBL/GenBank/DDBJ databases">
        <authorList>
            <person name="Magalhaes I.L.F."/>
            <person name="Oliveira U."/>
            <person name="Santos F.R."/>
            <person name="Vidigal T.H.D.A."/>
            <person name="Brescovit A.D."/>
            <person name="Santos A.J."/>
        </authorList>
    </citation>
    <scope>NUCLEOTIDE SEQUENCE</scope>
    <source>
        <tissue evidence="2">Shoot tissue taken approximately 20 cm above the soil surface</tissue>
    </source>
</reference>
<feature type="region of interest" description="Disordered" evidence="1">
    <location>
        <begin position="1"/>
        <end position="26"/>
    </location>
</feature>
<proteinExistence type="predicted"/>
<evidence type="ECO:0000313" key="2">
    <source>
        <dbReference type="EMBL" id="JAD65955.1"/>
    </source>
</evidence>
<dbReference type="EMBL" id="GBRH01231940">
    <property type="protein sequence ID" value="JAD65955.1"/>
    <property type="molecule type" value="Transcribed_RNA"/>
</dbReference>